<feature type="transmembrane region" description="Helical" evidence="3">
    <location>
        <begin position="126"/>
        <end position="145"/>
    </location>
</feature>
<dbReference type="GO" id="GO:0016020">
    <property type="term" value="C:membrane"/>
    <property type="evidence" value="ECO:0007669"/>
    <property type="project" value="InterPro"/>
</dbReference>
<reference evidence="5" key="1">
    <citation type="submission" date="2019-06" db="EMBL/GenBank/DDBJ databases">
        <title>The complete genome of Emcibacter congregatus ZYLT.</title>
        <authorList>
            <person name="Zhao Z."/>
        </authorList>
    </citation>
    <scope>NUCLEOTIDE SEQUENCE [LARGE SCALE GENOMIC DNA]</scope>
    <source>
        <strain evidence="5">MCCC 1A06723</strain>
    </source>
</reference>
<dbReference type="OrthoDB" id="7390033at2"/>
<evidence type="ECO:0000313" key="4">
    <source>
        <dbReference type="EMBL" id="TPD57552.1"/>
    </source>
</evidence>
<dbReference type="RefSeq" id="WP_139941867.1">
    <property type="nucleotide sequence ID" value="NZ_JBHSYP010000005.1"/>
</dbReference>
<protein>
    <submittedName>
        <fullName evidence="4">CDP-alcohol phosphatidyltransferase family protein</fullName>
    </submittedName>
</protein>
<dbReference type="GO" id="GO:0008654">
    <property type="term" value="P:phospholipid biosynthetic process"/>
    <property type="evidence" value="ECO:0007669"/>
    <property type="project" value="InterPro"/>
</dbReference>
<keyword evidence="1 2" id="KW-0808">Transferase</keyword>
<dbReference type="Proteomes" id="UP000319148">
    <property type="component" value="Unassembled WGS sequence"/>
</dbReference>
<comment type="similarity">
    <text evidence="2">Belongs to the CDP-alcohol phosphatidyltransferase class-I family.</text>
</comment>
<keyword evidence="3" id="KW-1133">Transmembrane helix</keyword>
<accession>A0A501PC11</accession>
<dbReference type="InterPro" id="IPR043130">
    <property type="entry name" value="CDP-OH_PTrfase_TM_dom"/>
</dbReference>
<feature type="transmembrane region" description="Helical" evidence="3">
    <location>
        <begin position="63"/>
        <end position="81"/>
    </location>
</feature>
<gene>
    <name evidence="4" type="ORF">FIV46_15675</name>
</gene>
<keyword evidence="5" id="KW-1185">Reference proteome</keyword>
<dbReference type="PROSITE" id="PS00379">
    <property type="entry name" value="CDP_ALCOHOL_P_TRANSF"/>
    <property type="match status" value="1"/>
</dbReference>
<keyword evidence="3" id="KW-0812">Transmembrane</keyword>
<evidence type="ECO:0000256" key="2">
    <source>
        <dbReference type="RuleBase" id="RU003750"/>
    </source>
</evidence>
<dbReference type="EMBL" id="VFIY01000018">
    <property type="protein sequence ID" value="TPD57552.1"/>
    <property type="molecule type" value="Genomic_DNA"/>
</dbReference>
<evidence type="ECO:0000256" key="3">
    <source>
        <dbReference type="SAM" id="Phobius"/>
    </source>
</evidence>
<sequence>MSETIKRTSEIEEFTNLYLIHPVSSWLVPRFAALKVTPNMVSLSGMLAGFLAGFAYYNYQDGRLAILGFALMLTWHILDGADGQLARLTQTQSELGKVIDGICDYVVFISVYIALGLTLAPDLGSWVWALVILAGAAHAVQAGAYETQRQEYDFWGHGKLSARLPEPDELQKGLNGGPFGAIAGKLEYGYVKMQYAFSGVDSAQRHEIQHLLDKNPELAGEIRAIYRLVFSRSVKLWSVMCANYRTFAIFIACIIGEPVVYFLFELVVLNVVLMALVHKQKKYNRLFIRQLRELTSE</sequence>
<comment type="caution">
    <text evidence="4">The sequence shown here is derived from an EMBL/GenBank/DDBJ whole genome shotgun (WGS) entry which is preliminary data.</text>
</comment>
<dbReference type="Gene3D" id="1.20.120.1760">
    <property type="match status" value="1"/>
</dbReference>
<dbReference type="AlphaFoldDB" id="A0A501PC11"/>
<keyword evidence="3" id="KW-0472">Membrane</keyword>
<dbReference type="GO" id="GO:0016780">
    <property type="term" value="F:phosphotransferase activity, for other substituted phosphate groups"/>
    <property type="evidence" value="ECO:0007669"/>
    <property type="project" value="InterPro"/>
</dbReference>
<feature type="transmembrane region" description="Helical" evidence="3">
    <location>
        <begin position="40"/>
        <end position="57"/>
    </location>
</feature>
<name>A0A501PC11_9PROT</name>
<dbReference type="InterPro" id="IPR048254">
    <property type="entry name" value="CDP_ALCOHOL_P_TRANSF_CS"/>
</dbReference>
<dbReference type="InterPro" id="IPR000462">
    <property type="entry name" value="CDP-OH_P_trans"/>
</dbReference>
<evidence type="ECO:0000313" key="5">
    <source>
        <dbReference type="Proteomes" id="UP000319148"/>
    </source>
</evidence>
<feature type="transmembrane region" description="Helical" evidence="3">
    <location>
        <begin position="102"/>
        <end position="120"/>
    </location>
</feature>
<proteinExistence type="inferred from homology"/>
<dbReference type="Pfam" id="PF01066">
    <property type="entry name" value="CDP-OH_P_transf"/>
    <property type="match status" value="1"/>
</dbReference>
<organism evidence="4 5">
    <name type="scientific">Emcibacter nanhaiensis</name>
    <dbReference type="NCBI Taxonomy" id="1505037"/>
    <lineage>
        <taxon>Bacteria</taxon>
        <taxon>Pseudomonadati</taxon>
        <taxon>Pseudomonadota</taxon>
        <taxon>Alphaproteobacteria</taxon>
        <taxon>Emcibacterales</taxon>
        <taxon>Emcibacteraceae</taxon>
        <taxon>Emcibacter</taxon>
    </lineage>
</organism>
<evidence type="ECO:0000256" key="1">
    <source>
        <dbReference type="ARBA" id="ARBA00022679"/>
    </source>
</evidence>